<accession>A0A7G5CCV4</accession>
<protein>
    <submittedName>
        <fullName evidence="1">Uncharacterized protein</fullName>
    </submittedName>
</protein>
<dbReference type="EMBL" id="CP050530">
    <property type="protein sequence ID" value="QMV47038.1"/>
    <property type="molecule type" value="Genomic_DNA"/>
</dbReference>
<gene>
    <name evidence="1" type="ORF">HC356_03085</name>
</gene>
<sequence length="49" mass="5499">MSSQYSFLVIRVAPFLSSQCPDTGSFFLDSSVTRWNDSSSTSYRRAANK</sequence>
<dbReference type="RefSeq" id="WP_182182709.1">
    <property type="nucleotide sequence ID" value="NZ_CP050530.1"/>
</dbReference>
<name>A0A7G5CCV4_WOLPI</name>
<dbReference type="Proteomes" id="UP000515596">
    <property type="component" value="Chromosome"/>
</dbReference>
<proteinExistence type="predicted"/>
<reference evidence="1 2" key="1">
    <citation type="journal article" date="2020" name="Mol. Biol. Evol.">
        <title>Life and death of selfish genes: comparative genomics reveals the dynamic evolution of cytoplasmic incompatibility.</title>
        <authorList>
            <person name="Martinez J."/>
            <person name="Klasson L."/>
            <person name="Welch J."/>
            <person name="Jiggins F.M."/>
        </authorList>
    </citation>
    <scope>NUCLEOTIDE SEQUENCE [LARGE SCALE GENOMIC DNA]</scope>
    <source>
        <strain evidence="1">WNik</strain>
    </source>
</reference>
<evidence type="ECO:0000313" key="2">
    <source>
        <dbReference type="Proteomes" id="UP000515596"/>
    </source>
</evidence>
<evidence type="ECO:0000313" key="1">
    <source>
        <dbReference type="EMBL" id="QMV47038.1"/>
    </source>
</evidence>
<dbReference type="AlphaFoldDB" id="A0A7G5CCV4"/>
<organism evidence="1 2">
    <name type="scientific">Wolbachia pipientis</name>
    <dbReference type="NCBI Taxonomy" id="955"/>
    <lineage>
        <taxon>Bacteria</taxon>
        <taxon>Pseudomonadati</taxon>
        <taxon>Pseudomonadota</taxon>
        <taxon>Alphaproteobacteria</taxon>
        <taxon>Rickettsiales</taxon>
        <taxon>Anaplasmataceae</taxon>
        <taxon>Wolbachieae</taxon>
        <taxon>Wolbachia</taxon>
    </lineage>
</organism>